<protein>
    <recommendedName>
        <fullName evidence="6">Thiol peroxidase</fullName>
        <shortName evidence="6">Tpx</shortName>
        <ecNumber evidence="6">1.11.1.24</ecNumber>
    </recommendedName>
    <alternativeName>
        <fullName evidence="6">Peroxiredoxin tpx</fullName>
        <shortName evidence="6">Prx</shortName>
    </alternativeName>
    <alternativeName>
        <fullName evidence="6">Thioredoxin peroxidase</fullName>
    </alternativeName>
    <alternativeName>
        <fullName evidence="6">Thioredoxin-dependent peroxiredoxin</fullName>
    </alternativeName>
</protein>
<evidence type="ECO:0000313" key="8">
    <source>
        <dbReference type="EMBL" id="MBZ4185811.1"/>
    </source>
</evidence>
<sequence>MSIVSLHGNPVNLAGQLPAIGSQAPAFTLVAADLSNKSLADFSGKRKVLNIFPSVDTGVCAMSVRHFNQDAANLSNTAVLCISADLPFAQARFCGAEGISNVTMLSMMRGREFLDTYGVSMQDGPLAGLAARAVVVLDAQDTVLYTQLVPEITQEPDYAAALATLA</sequence>
<keyword evidence="2 6" id="KW-0049">Antioxidant</keyword>
<dbReference type="InterPro" id="IPR036249">
    <property type="entry name" value="Thioredoxin-like_sf"/>
</dbReference>
<dbReference type="Pfam" id="PF08534">
    <property type="entry name" value="Redoxin"/>
    <property type="match status" value="1"/>
</dbReference>
<comment type="catalytic activity">
    <reaction evidence="6">
        <text>a hydroperoxide + [thioredoxin]-dithiol = an alcohol + [thioredoxin]-disulfide + H2O</text>
        <dbReference type="Rhea" id="RHEA:62620"/>
        <dbReference type="Rhea" id="RHEA-COMP:10698"/>
        <dbReference type="Rhea" id="RHEA-COMP:10700"/>
        <dbReference type="ChEBI" id="CHEBI:15377"/>
        <dbReference type="ChEBI" id="CHEBI:29950"/>
        <dbReference type="ChEBI" id="CHEBI:30879"/>
        <dbReference type="ChEBI" id="CHEBI:35924"/>
        <dbReference type="ChEBI" id="CHEBI:50058"/>
        <dbReference type="EC" id="1.11.1.24"/>
    </reaction>
</comment>
<dbReference type="PROSITE" id="PS01265">
    <property type="entry name" value="TPX"/>
    <property type="match status" value="1"/>
</dbReference>
<dbReference type="Gene3D" id="3.40.30.10">
    <property type="entry name" value="Glutaredoxin"/>
    <property type="match status" value="1"/>
</dbReference>
<evidence type="ECO:0000256" key="3">
    <source>
        <dbReference type="ARBA" id="ARBA00023002"/>
    </source>
</evidence>
<keyword evidence="5 6" id="KW-0676">Redox-active center</keyword>
<dbReference type="HAMAP" id="MF_00269">
    <property type="entry name" value="Tpx"/>
    <property type="match status" value="1"/>
</dbReference>
<evidence type="ECO:0000256" key="1">
    <source>
        <dbReference type="ARBA" id="ARBA00022559"/>
    </source>
</evidence>
<reference evidence="8" key="1">
    <citation type="submission" date="2021-09" db="EMBL/GenBank/DDBJ databases">
        <authorList>
            <person name="Wu T."/>
            <person name="Guo S.Z."/>
        </authorList>
    </citation>
    <scope>NUCLEOTIDE SEQUENCE</scope>
    <source>
        <strain evidence="8">RSS-23</strain>
    </source>
</reference>
<dbReference type="PROSITE" id="PS51352">
    <property type="entry name" value="THIOREDOXIN_2"/>
    <property type="match status" value="1"/>
</dbReference>
<keyword evidence="3 6" id="KW-0560">Oxidoreductase</keyword>
<organism evidence="8 9">
    <name type="scientific">Thermomonas beijingensis</name>
    <dbReference type="NCBI Taxonomy" id="2872701"/>
    <lineage>
        <taxon>Bacteria</taxon>
        <taxon>Pseudomonadati</taxon>
        <taxon>Pseudomonadota</taxon>
        <taxon>Gammaproteobacteria</taxon>
        <taxon>Lysobacterales</taxon>
        <taxon>Lysobacteraceae</taxon>
        <taxon>Thermomonas</taxon>
    </lineage>
</organism>
<comment type="similarity">
    <text evidence="6">Belongs to the peroxiredoxin family. Tpx subfamily.</text>
</comment>
<dbReference type="PANTHER" id="PTHR43110">
    <property type="entry name" value="THIOL PEROXIDASE"/>
    <property type="match status" value="1"/>
</dbReference>
<dbReference type="PANTHER" id="PTHR43110:SF1">
    <property type="entry name" value="THIOL PEROXIDASE"/>
    <property type="match status" value="1"/>
</dbReference>
<dbReference type="GO" id="GO:0004601">
    <property type="term" value="F:peroxidase activity"/>
    <property type="evidence" value="ECO:0007669"/>
    <property type="project" value="UniProtKB-KW"/>
</dbReference>
<keyword evidence="9" id="KW-1185">Reference proteome</keyword>
<dbReference type="EC" id="1.11.1.24" evidence="6"/>
<evidence type="ECO:0000256" key="2">
    <source>
        <dbReference type="ARBA" id="ARBA00022862"/>
    </source>
</evidence>
<feature type="active site" description="Cysteine sulfenic acid (-SOH) intermediate" evidence="6">
    <location>
        <position position="60"/>
    </location>
</feature>
<evidence type="ECO:0000256" key="5">
    <source>
        <dbReference type="ARBA" id="ARBA00023284"/>
    </source>
</evidence>
<dbReference type="EMBL" id="JAIQDJ010000001">
    <property type="protein sequence ID" value="MBZ4185811.1"/>
    <property type="molecule type" value="Genomic_DNA"/>
</dbReference>
<keyword evidence="4 6" id="KW-1015">Disulfide bond</keyword>
<name>A0ABS7TD74_9GAMM</name>
<dbReference type="SUPFAM" id="SSF52833">
    <property type="entry name" value="Thioredoxin-like"/>
    <property type="match status" value="1"/>
</dbReference>
<evidence type="ECO:0000313" key="9">
    <source>
        <dbReference type="Proteomes" id="UP001430290"/>
    </source>
</evidence>
<evidence type="ECO:0000259" key="7">
    <source>
        <dbReference type="PROSITE" id="PS51352"/>
    </source>
</evidence>
<evidence type="ECO:0000256" key="4">
    <source>
        <dbReference type="ARBA" id="ARBA00023157"/>
    </source>
</evidence>
<dbReference type="InterPro" id="IPR013766">
    <property type="entry name" value="Thioredoxin_domain"/>
</dbReference>
<feature type="disulfide bond" description="Redox-active" evidence="6">
    <location>
        <begin position="60"/>
        <end position="94"/>
    </location>
</feature>
<comment type="function">
    <text evidence="6">Thiol-specific peroxidase that catalyzes the reduction of hydrogen peroxide and organic hydroperoxides to water and alcohols, respectively. Plays a role in cell protection against oxidative stress by detoxifying peroxides.</text>
</comment>
<comment type="miscellaneous">
    <text evidence="6">The active site is a conserved redox-active cysteine residue, the peroxidatic cysteine (C(P)), which makes the nucleophilic attack on the peroxide substrate. The peroxide oxidizes the C(P)-SH to cysteine sulfenic acid (C(P)-SOH), which then reacts with another cysteine residue, the resolving cysteine (C(R)), to form a disulfide bridge. The disulfide is subsequently reduced by an appropriate electron donor to complete the catalytic cycle. In this atypical 2-Cys peroxiredoxin, C(R) is present in the same subunit to form an intramolecular disulfide. The disulfide is subsequently reduced by thioredoxin.</text>
</comment>
<keyword evidence="1 6" id="KW-0575">Peroxidase</keyword>
<dbReference type="InterPro" id="IPR013740">
    <property type="entry name" value="Redoxin"/>
</dbReference>
<comment type="caution">
    <text evidence="8">The sequence shown here is derived from an EMBL/GenBank/DDBJ whole genome shotgun (WGS) entry which is preliminary data.</text>
</comment>
<comment type="subunit">
    <text evidence="6">Homodimer.</text>
</comment>
<accession>A0ABS7TD74</accession>
<dbReference type="RefSeq" id="WP_223627624.1">
    <property type="nucleotide sequence ID" value="NZ_JAIQDJ010000001.1"/>
</dbReference>
<proteinExistence type="inferred from homology"/>
<feature type="domain" description="Thioredoxin" evidence="7">
    <location>
        <begin position="18"/>
        <end position="166"/>
    </location>
</feature>
<dbReference type="NCBIfam" id="NF001808">
    <property type="entry name" value="PRK00522.1"/>
    <property type="match status" value="1"/>
</dbReference>
<dbReference type="InterPro" id="IPR002065">
    <property type="entry name" value="TPX"/>
</dbReference>
<dbReference type="Proteomes" id="UP001430290">
    <property type="component" value="Unassembled WGS sequence"/>
</dbReference>
<dbReference type="CDD" id="cd03014">
    <property type="entry name" value="PRX_Atyp2cys"/>
    <property type="match status" value="1"/>
</dbReference>
<gene>
    <name evidence="6 8" type="primary">tpx</name>
    <name evidence="8" type="ORF">K7B09_05650</name>
</gene>
<evidence type="ECO:0000256" key="6">
    <source>
        <dbReference type="HAMAP-Rule" id="MF_00269"/>
    </source>
</evidence>
<dbReference type="InterPro" id="IPR018219">
    <property type="entry name" value="Tpx_CS"/>
</dbReference>
<dbReference type="InterPro" id="IPR050455">
    <property type="entry name" value="Tpx_Peroxidase_subfamily"/>
</dbReference>